<gene>
    <name evidence="1" type="ORF">S01H4_59338</name>
</gene>
<accession>X1CH70</accession>
<reference evidence="1" key="1">
    <citation type="journal article" date="2014" name="Front. Microbiol.">
        <title>High frequency of phylogenetically diverse reductive dehalogenase-homologous genes in deep subseafloor sedimentary metagenomes.</title>
        <authorList>
            <person name="Kawai M."/>
            <person name="Futagami T."/>
            <person name="Toyoda A."/>
            <person name="Takaki Y."/>
            <person name="Nishi S."/>
            <person name="Hori S."/>
            <person name="Arai W."/>
            <person name="Tsubouchi T."/>
            <person name="Morono Y."/>
            <person name="Uchiyama I."/>
            <person name="Ito T."/>
            <person name="Fujiyama A."/>
            <person name="Inagaki F."/>
            <person name="Takami H."/>
        </authorList>
    </citation>
    <scope>NUCLEOTIDE SEQUENCE</scope>
    <source>
        <strain evidence="1">Expedition CK06-06</strain>
    </source>
</reference>
<protein>
    <submittedName>
        <fullName evidence="1">Uncharacterized protein</fullName>
    </submittedName>
</protein>
<comment type="caution">
    <text evidence="1">The sequence shown here is derived from an EMBL/GenBank/DDBJ whole genome shotgun (WGS) entry which is preliminary data.</text>
</comment>
<dbReference type="AlphaFoldDB" id="X1CH70"/>
<dbReference type="EMBL" id="BART01034783">
    <property type="protein sequence ID" value="GAH07661.1"/>
    <property type="molecule type" value="Genomic_DNA"/>
</dbReference>
<proteinExistence type="predicted"/>
<name>X1CH70_9ZZZZ</name>
<evidence type="ECO:0000313" key="1">
    <source>
        <dbReference type="EMBL" id="GAH07661.1"/>
    </source>
</evidence>
<feature type="non-terminal residue" evidence="1">
    <location>
        <position position="1"/>
    </location>
</feature>
<sequence length="40" mass="4613">YLSGALPKAYQSPNDLSHKYWIATIVRVKKETNHNITELL</sequence>
<organism evidence="1">
    <name type="scientific">marine sediment metagenome</name>
    <dbReference type="NCBI Taxonomy" id="412755"/>
    <lineage>
        <taxon>unclassified sequences</taxon>
        <taxon>metagenomes</taxon>
        <taxon>ecological metagenomes</taxon>
    </lineage>
</organism>